<organism evidence="2 3">
    <name type="scientific">Brachionus plicatilis</name>
    <name type="common">Marine rotifer</name>
    <name type="synonym">Brachionus muelleri</name>
    <dbReference type="NCBI Taxonomy" id="10195"/>
    <lineage>
        <taxon>Eukaryota</taxon>
        <taxon>Metazoa</taxon>
        <taxon>Spiralia</taxon>
        <taxon>Gnathifera</taxon>
        <taxon>Rotifera</taxon>
        <taxon>Eurotatoria</taxon>
        <taxon>Monogononta</taxon>
        <taxon>Pseudotrocha</taxon>
        <taxon>Ploima</taxon>
        <taxon>Brachionidae</taxon>
        <taxon>Brachionus</taxon>
    </lineage>
</organism>
<keyword evidence="1" id="KW-1133">Transmembrane helix</keyword>
<keyword evidence="1" id="KW-0812">Transmembrane</keyword>
<keyword evidence="1" id="KW-0472">Membrane</keyword>
<accession>A0A3M7SPN1</accession>
<protein>
    <submittedName>
        <fullName evidence="2">Uncharacterized protein</fullName>
    </submittedName>
</protein>
<feature type="transmembrane region" description="Helical" evidence="1">
    <location>
        <begin position="6"/>
        <end position="30"/>
    </location>
</feature>
<comment type="caution">
    <text evidence="2">The sequence shown here is derived from an EMBL/GenBank/DDBJ whole genome shotgun (WGS) entry which is preliminary data.</text>
</comment>
<dbReference type="Proteomes" id="UP000276133">
    <property type="component" value="Unassembled WGS sequence"/>
</dbReference>
<sequence length="251" mass="27214">MCISSLFGGSLLVRCCSICFCIKIWAILLFDLGSFLGSAWAAALSASSELTVVSVGDGVHPCTVSTSDSNSSVCSCRFGRRRPSSRSPRSPCSRSLSWSWSAPISTRPLARRKSGAARPELNFRLEPDKILLDGGLVRVVDLDAGVRTRGLGRARGGRVASVAAVGHRARQQYVAQHAQIGCVRNQILDLLFQLKFELHLLLIDELVHQVFVVFLLLQVNEIVEEGRVGLGVALGLGLFLSLGVHQLIQMF</sequence>
<proteinExistence type="predicted"/>
<dbReference type="EMBL" id="REGN01001004">
    <property type="protein sequence ID" value="RNA37696.1"/>
    <property type="molecule type" value="Genomic_DNA"/>
</dbReference>
<evidence type="ECO:0000313" key="3">
    <source>
        <dbReference type="Proteomes" id="UP000276133"/>
    </source>
</evidence>
<keyword evidence="3" id="KW-1185">Reference proteome</keyword>
<dbReference type="AlphaFoldDB" id="A0A3M7SPN1"/>
<reference evidence="2 3" key="1">
    <citation type="journal article" date="2018" name="Sci. Rep.">
        <title>Genomic signatures of local adaptation to the degree of environmental predictability in rotifers.</title>
        <authorList>
            <person name="Franch-Gras L."/>
            <person name="Hahn C."/>
            <person name="Garcia-Roger E.M."/>
            <person name="Carmona M.J."/>
            <person name="Serra M."/>
            <person name="Gomez A."/>
        </authorList>
    </citation>
    <scope>NUCLEOTIDE SEQUENCE [LARGE SCALE GENOMIC DNA]</scope>
    <source>
        <strain evidence="2">HYR1</strain>
    </source>
</reference>
<gene>
    <name evidence="2" type="ORF">BpHYR1_017247</name>
</gene>
<evidence type="ECO:0000313" key="2">
    <source>
        <dbReference type="EMBL" id="RNA37696.1"/>
    </source>
</evidence>
<evidence type="ECO:0000256" key="1">
    <source>
        <dbReference type="SAM" id="Phobius"/>
    </source>
</evidence>
<name>A0A3M7SPN1_BRAPC</name>